<reference evidence="1 2" key="1">
    <citation type="submission" date="2015-08" db="EMBL/GenBank/DDBJ databases">
        <title>Next Generation Sequencing and Analysis of the Genome of Puccinia sorghi L Schw, the Causal Agent of Maize Common Rust.</title>
        <authorList>
            <person name="Rochi L."/>
            <person name="Burguener G."/>
            <person name="Darino M."/>
            <person name="Turjanski A."/>
            <person name="Kreff E."/>
            <person name="Dieguez M.J."/>
            <person name="Sacco F."/>
        </authorList>
    </citation>
    <scope>NUCLEOTIDE SEQUENCE [LARGE SCALE GENOMIC DNA]</scope>
    <source>
        <strain evidence="1 2">RO10H11247</strain>
    </source>
</reference>
<dbReference type="VEuPathDB" id="FungiDB:VP01_77g6"/>
<name>A0A0L6UC12_9BASI</name>
<gene>
    <name evidence="1" type="ORF">VP01_77g6</name>
</gene>
<organism evidence="1 2">
    <name type="scientific">Puccinia sorghi</name>
    <dbReference type="NCBI Taxonomy" id="27349"/>
    <lineage>
        <taxon>Eukaryota</taxon>
        <taxon>Fungi</taxon>
        <taxon>Dikarya</taxon>
        <taxon>Basidiomycota</taxon>
        <taxon>Pucciniomycotina</taxon>
        <taxon>Pucciniomycetes</taxon>
        <taxon>Pucciniales</taxon>
        <taxon>Pucciniaceae</taxon>
        <taxon>Puccinia</taxon>
    </lineage>
</organism>
<dbReference type="EMBL" id="LAVV01013272">
    <property type="protein sequence ID" value="KNZ45792.1"/>
    <property type="molecule type" value="Genomic_DNA"/>
</dbReference>
<dbReference type="AlphaFoldDB" id="A0A0L6UC12"/>
<dbReference type="OrthoDB" id="3039677at2759"/>
<protein>
    <submittedName>
        <fullName evidence="1">Uncharacterized protein</fullName>
    </submittedName>
</protein>
<evidence type="ECO:0000313" key="1">
    <source>
        <dbReference type="EMBL" id="KNZ45792.1"/>
    </source>
</evidence>
<comment type="caution">
    <text evidence="1">The sequence shown here is derived from an EMBL/GenBank/DDBJ whole genome shotgun (WGS) entry which is preliminary data.</text>
</comment>
<evidence type="ECO:0000313" key="2">
    <source>
        <dbReference type="Proteomes" id="UP000037035"/>
    </source>
</evidence>
<proteinExistence type="predicted"/>
<accession>A0A0L6UC12</accession>
<sequence>MKTHQYPQGQFVHVKLLCLLGDLLSTKKRFGGFASPITTCYCTLCLSQCQALQKVKLGLPHKREETISAAKNSKTSASADAQDTILKNTGVQWSELNRLNYWDPSQKIALGIMHNWLEGVLQSNWKYQRCSLATSPRKTQKQSQPIQQLCENKQQCHTIHTPTLMDIEDSKESSNEDEKEEDDIMLNVKTWGRISWKIESVLVVLSICLCHTLGCAAKSPFLTSYSTKNTNMGSFSRGGRLCQQEADWILAKSQD</sequence>
<dbReference type="Proteomes" id="UP000037035">
    <property type="component" value="Unassembled WGS sequence"/>
</dbReference>
<keyword evidence="2" id="KW-1185">Reference proteome</keyword>